<name>A0ABQ3EIL3_9GAMM</name>
<dbReference type="PANTHER" id="PTHR48050:SF13">
    <property type="entry name" value="STEROL 3-BETA-GLUCOSYLTRANSFERASE UGT80A2"/>
    <property type="match status" value="1"/>
</dbReference>
<comment type="caution">
    <text evidence="3">The sequence shown here is derived from an EMBL/GenBank/DDBJ whole genome shotgun (WGS) entry which is preliminary data.</text>
</comment>
<evidence type="ECO:0000256" key="2">
    <source>
        <dbReference type="RuleBase" id="RU003718"/>
    </source>
</evidence>
<organism evidence="3 4">
    <name type="scientific">Salinicola rhizosphaerae</name>
    <dbReference type="NCBI Taxonomy" id="1443141"/>
    <lineage>
        <taxon>Bacteria</taxon>
        <taxon>Pseudomonadati</taxon>
        <taxon>Pseudomonadota</taxon>
        <taxon>Gammaproteobacteria</taxon>
        <taxon>Oceanospirillales</taxon>
        <taxon>Halomonadaceae</taxon>
        <taxon>Salinicola</taxon>
    </lineage>
</organism>
<evidence type="ECO:0000313" key="4">
    <source>
        <dbReference type="Proteomes" id="UP000646745"/>
    </source>
</evidence>
<gene>
    <name evidence="3" type="ORF">GCM10009038_35690</name>
</gene>
<dbReference type="EMBL" id="BMZI01000009">
    <property type="protein sequence ID" value="GHB33599.1"/>
    <property type="molecule type" value="Genomic_DNA"/>
</dbReference>
<accession>A0ABQ3EIL3</accession>
<dbReference type="InterPro" id="IPR002213">
    <property type="entry name" value="UDP_glucos_trans"/>
</dbReference>
<protein>
    <submittedName>
        <fullName evidence="3">Oleandomycin glycosyltransferase</fullName>
    </submittedName>
</protein>
<dbReference type="InterPro" id="IPR035595">
    <property type="entry name" value="UDP_glycos_trans_CS"/>
</dbReference>
<dbReference type="PANTHER" id="PTHR48050">
    <property type="entry name" value="STEROL 3-BETA-GLUCOSYLTRANSFERASE"/>
    <property type="match status" value="1"/>
</dbReference>
<evidence type="ECO:0000313" key="3">
    <source>
        <dbReference type="EMBL" id="GHB33599.1"/>
    </source>
</evidence>
<dbReference type="InterPro" id="IPR050426">
    <property type="entry name" value="Glycosyltransferase_28"/>
</dbReference>
<dbReference type="Pfam" id="PF00201">
    <property type="entry name" value="UDPGT"/>
    <property type="match status" value="1"/>
</dbReference>
<dbReference type="SUPFAM" id="SSF53756">
    <property type="entry name" value="UDP-Glycosyltransferase/glycogen phosphorylase"/>
    <property type="match status" value="1"/>
</dbReference>
<dbReference type="RefSeq" id="WP_189446108.1">
    <property type="nucleotide sequence ID" value="NZ_BMZI01000009.1"/>
</dbReference>
<keyword evidence="1 2" id="KW-0808">Transferase</keyword>
<dbReference type="PROSITE" id="PS00375">
    <property type="entry name" value="UDPGT"/>
    <property type="match status" value="1"/>
</dbReference>
<keyword evidence="2" id="KW-0328">Glycosyltransferase</keyword>
<evidence type="ECO:0000256" key="1">
    <source>
        <dbReference type="ARBA" id="ARBA00022679"/>
    </source>
</evidence>
<dbReference type="Proteomes" id="UP000646745">
    <property type="component" value="Unassembled WGS sequence"/>
</dbReference>
<sequence length="434" mass="46190">MSHFAVVAPPLYSHFQALEALAVTLIGRGHRVTFVHRAAARPLIRDARINFTAIDTPTAAFRSGHRAFAMRASALSIRRVIVDMAASTDELASALPPLLDRLGVDAVIADQMEAAGGLVAEGVGLPFVSVACALPVDREAGLPLPVMPFSYATDARARQQYAASERIYDWLMRPHARVIATHAARFGLGRREALHHCLSPLGQISQTPATLDFPRQALPAHFHAVGPLRSPTSARGGRWTIDADRPFVFASFGTLQGHRFGLFEKVARACRRIGARLLVAHCGGLTAHQARRLQSRGATFVTDFADQHAALAQADAVVTHGGLNTVLDAITAETPMLVIPLAFDQPGVAARVAWHGLGERASRFASAGQIAEGLSRLLASDDYRQRLAASREGLISAGGVERAARLVEAALVTRTAGDARATGQAAQPQPAVVS</sequence>
<keyword evidence="4" id="KW-1185">Reference proteome</keyword>
<reference evidence="4" key="1">
    <citation type="journal article" date="2019" name="Int. J. Syst. Evol. Microbiol.">
        <title>The Global Catalogue of Microorganisms (GCM) 10K type strain sequencing project: providing services to taxonomists for standard genome sequencing and annotation.</title>
        <authorList>
            <consortium name="The Broad Institute Genomics Platform"/>
            <consortium name="The Broad Institute Genome Sequencing Center for Infectious Disease"/>
            <person name="Wu L."/>
            <person name="Ma J."/>
        </authorList>
    </citation>
    <scope>NUCLEOTIDE SEQUENCE [LARGE SCALE GENOMIC DNA]</scope>
    <source>
        <strain evidence="4">KCTC 32998</strain>
    </source>
</reference>
<proteinExistence type="inferred from homology"/>
<comment type="similarity">
    <text evidence="2">Belongs to the UDP-glycosyltransferase family.</text>
</comment>
<dbReference type="Gene3D" id="3.40.50.2000">
    <property type="entry name" value="Glycogen Phosphorylase B"/>
    <property type="match status" value="2"/>
</dbReference>
<dbReference type="CDD" id="cd03784">
    <property type="entry name" value="GT1_Gtf-like"/>
    <property type="match status" value="1"/>
</dbReference>